<protein>
    <submittedName>
        <fullName evidence="1">Uncharacterized protein</fullName>
    </submittedName>
</protein>
<name>A0A2P4Q6H4_RHIID</name>
<dbReference type="EMBL" id="AUPC02000086">
    <property type="protein sequence ID" value="POG73178.1"/>
    <property type="molecule type" value="Genomic_DNA"/>
</dbReference>
<organism evidence="1 2">
    <name type="scientific">Rhizophagus irregularis (strain DAOM 181602 / DAOM 197198 / MUCL 43194)</name>
    <name type="common">Arbuscular mycorrhizal fungus</name>
    <name type="synonym">Glomus intraradices</name>
    <dbReference type="NCBI Taxonomy" id="747089"/>
    <lineage>
        <taxon>Eukaryota</taxon>
        <taxon>Fungi</taxon>
        <taxon>Fungi incertae sedis</taxon>
        <taxon>Mucoromycota</taxon>
        <taxon>Glomeromycotina</taxon>
        <taxon>Glomeromycetes</taxon>
        <taxon>Glomerales</taxon>
        <taxon>Glomeraceae</taxon>
        <taxon>Rhizophagus</taxon>
    </lineage>
</organism>
<reference evidence="1 2" key="2">
    <citation type="journal article" date="2018" name="New Phytol.">
        <title>High intraspecific genome diversity in the model arbuscular mycorrhizal symbiont Rhizophagus irregularis.</title>
        <authorList>
            <person name="Chen E.C.H."/>
            <person name="Morin E."/>
            <person name="Beaudet D."/>
            <person name="Noel J."/>
            <person name="Yildirir G."/>
            <person name="Ndikumana S."/>
            <person name="Charron P."/>
            <person name="St-Onge C."/>
            <person name="Giorgi J."/>
            <person name="Kruger M."/>
            <person name="Marton T."/>
            <person name="Ropars J."/>
            <person name="Grigoriev I.V."/>
            <person name="Hainaut M."/>
            <person name="Henrissat B."/>
            <person name="Roux C."/>
            <person name="Martin F."/>
            <person name="Corradi N."/>
        </authorList>
    </citation>
    <scope>NUCLEOTIDE SEQUENCE [LARGE SCALE GENOMIC DNA]</scope>
    <source>
        <strain evidence="1 2">DAOM 197198</strain>
    </source>
</reference>
<accession>A0A2P4Q6H4</accession>
<evidence type="ECO:0000313" key="1">
    <source>
        <dbReference type="EMBL" id="POG73178.1"/>
    </source>
</evidence>
<evidence type="ECO:0000313" key="2">
    <source>
        <dbReference type="Proteomes" id="UP000018888"/>
    </source>
</evidence>
<dbReference type="AlphaFoldDB" id="A0A2P4Q6H4"/>
<proteinExistence type="predicted"/>
<reference evidence="1 2" key="1">
    <citation type="journal article" date="2013" name="Proc. Natl. Acad. Sci. U.S.A.">
        <title>Genome of an arbuscular mycorrhizal fungus provides insight into the oldest plant symbiosis.</title>
        <authorList>
            <person name="Tisserant E."/>
            <person name="Malbreil M."/>
            <person name="Kuo A."/>
            <person name="Kohler A."/>
            <person name="Symeonidi A."/>
            <person name="Balestrini R."/>
            <person name="Charron P."/>
            <person name="Duensing N."/>
            <person name="Frei Dit Frey N."/>
            <person name="Gianinazzi-Pearson V."/>
            <person name="Gilbert L.B."/>
            <person name="Handa Y."/>
            <person name="Herr J.R."/>
            <person name="Hijri M."/>
            <person name="Koul R."/>
            <person name="Kawaguchi M."/>
            <person name="Krajinski F."/>
            <person name="Lammers P.J."/>
            <person name="Masclaux F.G."/>
            <person name="Murat C."/>
            <person name="Morin E."/>
            <person name="Ndikumana S."/>
            <person name="Pagni M."/>
            <person name="Petitpierre D."/>
            <person name="Requena N."/>
            <person name="Rosikiewicz P."/>
            <person name="Riley R."/>
            <person name="Saito K."/>
            <person name="San Clemente H."/>
            <person name="Shapiro H."/>
            <person name="van Tuinen D."/>
            <person name="Becard G."/>
            <person name="Bonfante P."/>
            <person name="Paszkowski U."/>
            <person name="Shachar-Hill Y.Y."/>
            <person name="Tuskan G.A."/>
            <person name="Young P.W."/>
            <person name="Sanders I.R."/>
            <person name="Henrissat B."/>
            <person name="Rensing S.A."/>
            <person name="Grigoriev I.V."/>
            <person name="Corradi N."/>
            <person name="Roux C."/>
            <person name="Martin F."/>
        </authorList>
    </citation>
    <scope>NUCLEOTIDE SEQUENCE [LARGE SCALE GENOMIC DNA]</scope>
    <source>
        <strain evidence="1 2">DAOM 197198</strain>
    </source>
</reference>
<sequence length="341" mass="39014">MELEKLRRRGFEEELTMNGMLFVLFQYLMIHLEEHHSTIEECRDKLYYFLAHQARKVYLNSQFKARLAKLDSNGAILVCDYKMRIPKSARETEDQFFGKPDQLNVQVFDHWSIDTKQEPWFTISSFDSVFETLNPRPQWIVVVSDNGAHYHNSELIAAVANWYQWYNIEIRGWYFLESGEAKTSIAHATKRYIRIGHNLDEGEKIQTAIADLGGTSVANLEPIRDDHNVKTIAAQCLPHIGSWSQVSPFEISKLTTAPINKPSEGEIQAENVPEITPVASWITQNAASLKKQSAIEKIAEGSSTARNIHNFQEIAKSSIRDVNINSEQVLVSLLNEEDPYD</sequence>
<gene>
    <name evidence="1" type="ORF">GLOIN_2v1772784</name>
</gene>
<comment type="caution">
    <text evidence="1">The sequence shown here is derived from an EMBL/GenBank/DDBJ whole genome shotgun (WGS) entry which is preliminary data.</text>
</comment>
<keyword evidence="2" id="KW-1185">Reference proteome</keyword>
<dbReference type="VEuPathDB" id="FungiDB:RhiirFUN_014747"/>
<dbReference type="Proteomes" id="UP000018888">
    <property type="component" value="Unassembled WGS sequence"/>
</dbReference>